<gene>
    <name evidence="3" type="ORF">PCOR1329_LOCUS80593</name>
</gene>
<organism evidence="3 4">
    <name type="scientific">Prorocentrum cordatum</name>
    <dbReference type="NCBI Taxonomy" id="2364126"/>
    <lineage>
        <taxon>Eukaryota</taxon>
        <taxon>Sar</taxon>
        <taxon>Alveolata</taxon>
        <taxon>Dinophyceae</taxon>
        <taxon>Prorocentrales</taxon>
        <taxon>Prorocentraceae</taxon>
        <taxon>Prorocentrum</taxon>
    </lineage>
</organism>
<dbReference type="InterPro" id="IPR001849">
    <property type="entry name" value="PH_domain"/>
</dbReference>
<dbReference type="SUPFAM" id="SSF50729">
    <property type="entry name" value="PH domain-like"/>
    <property type="match status" value="1"/>
</dbReference>
<sequence length="578" mass="64198">MAGARESKESFLPSYAGACQRYSWDPSRGPDVNEFVGFLSDQEGPGYRNMGELRRVMNMFRRQQQRWMQAHHHPVQALSDMRQQAQPDCMYAGWLQKRGPMAGYAWVRRYCRLQRGLLEYFEDGSCEVKKGDIAFGPRTAACEMRAASAPGEAVKYRTDRPFGFVLDIAPEAGKQRHLYYFDAAVGTDDSESEGNLQAWIRHIGAAGHSRECLTNDTGEFHYLVLQDCAVYMEAQRTDSMKFDKQLATGSLQKVVRRAQVDDTMWFELSDNSGWVTEMAGGKRQLSEVVEEPLADDADVQAQVIQPKLKNPIALRPFAGSRGGGNDAPRLHAGTTIQILAHAKILMPRAKTRTEEWKRFLCVRGEGGEQGWIAYHSPSMEENVTKCQVFATASDGQPGLASILAGDADVTMWMTPGRSSPSGKTLRPGDLVQIKRKLTTSGLNFFELACGFWVCETDDRGRLAVDVVERRTEEAWVYFCQDKGGAEIRKLPTHQAGLGTGYSLKHRERCVAAEKVIFTNGDTFLKIQPPAHEGWVPLNNQDGTSKMKALQRAPADGKRPPGGAAGPQLARQPPQPMGS</sequence>
<evidence type="ECO:0000313" key="4">
    <source>
        <dbReference type="Proteomes" id="UP001189429"/>
    </source>
</evidence>
<evidence type="ECO:0000313" key="3">
    <source>
        <dbReference type="EMBL" id="CAK0904640.1"/>
    </source>
</evidence>
<accession>A0ABN9Y0M1</accession>
<dbReference type="EMBL" id="CAUYUJ010021432">
    <property type="protein sequence ID" value="CAK0904640.1"/>
    <property type="molecule type" value="Genomic_DNA"/>
</dbReference>
<comment type="caution">
    <text evidence="3">The sequence shown here is derived from an EMBL/GenBank/DDBJ whole genome shotgun (WGS) entry which is preliminary data.</text>
</comment>
<evidence type="ECO:0000256" key="1">
    <source>
        <dbReference type="SAM" id="MobiDB-lite"/>
    </source>
</evidence>
<reference evidence="3" key="1">
    <citation type="submission" date="2023-10" db="EMBL/GenBank/DDBJ databases">
        <authorList>
            <person name="Chen Y."/>
            <person name="Shah S."/>
            <person name="Dougan E. K."/>
            <person name="Thang M."/>
            <person name="Chan C."/>
        </authorList>
    </citation>
    <scope>NUCLEOTIDE SEQUENCE [LARGE SCALE GENOMIC DNA]</scope>
</reference>
<protein>
    <recommendedName>
        <fullName evidence="2">PH domain-containing protein</fullName>
    </recommendedName>
</protein>
<feature type="domain" description="PH" evidence="2">
    <location>
        <begin position="88"/>
        <end position="208"/>
    </location>
</feature>
<feature type="region of interest" description="Disordered" evidence="1">
    <location>
        <begin position="534"/>
        <end position="578"/>
    </location>
</feature>
<dbReference type="PROSITE" id="PS50003">
    <property type="entry name" value="PH_DOMAIN"/>
    <property type="match status" value="1"/>
</dbReference>
<keyword evidence="4" id="KW-1185">Reference proteome</keyword>
<dbReference type="InterPro" id="IPR011993">
    <property type="entry name" value="PH-like_dom_sf"/>
</dbReference>
<feature type="non-terminal residue" evidence="3">
    <location>
        <position position="578"/>
    </location>
</feature>
<dbReference type="Pfam" id="PF00169">
    <property type="entry name" value="PH"/>
    <property type="match status" value="1"/>
</dbReference>
<dbReference type="Gene3D" id="2.30.29.30">
    <property type="entry name" value="Pleckstrin-homology domain (PH domain)/Phosphotyrosine-binding domain (PTB)"/>
    <property type="match status" value="1"/>
</dbReference>
<evidence type="ECO:0000259" key="2">
    <source>
        <dbReference type="PROSITE" id="PS50003"/>
    </source>
</evidence>
<name>A0ABN9Y0M1_9DINO</name>
<dbReference type="Proteomes" id="UP001189429">
    <property type="component" value="Unassembled WGS sequence"/>
</dbReference>
<proteinExistence type="predicted"/>